<dbReference type="OrthoDB" id="4260134at2"/>
<dbReference type="KEGG" id="salw:CP975_16050"/>
<reference evidence="2 3" key="1">
    <citation type="submission" date="2017-09" db="EMBL/GenBank/DDBJ databases">
        <authorList>
            <person name="Lee N."/>
            <person name="Cho B.-K."/>
        </authorList>
    </citation>
    <scope>NUCLEOTIDE SEQUENCE [LARGE SCALE GENOMIC DNA]</scope>
    <source>
        <strain evidence="2 3">ATCC 12461</strain>
    </source>
</reference>
<dbReference type="RefSeq" id="WP_055534325.1">
    <property type="nucleotide sequence ID" value="NZ_CP023695.1"/>
</dbReference>
<evidence type="ECO:0000313" key="3">
    <source>
        <dbReference type="Proteomes" id="UP000326553"/>
    </source>
</evidence>
<evidence type="ECO:0000313" key="2">
    <source>
        <dbReference type="EMBL" id="QEV18800.1"/>
    </source>
</evidence>
<accession>A0A5J6HKA9</accession>
<proteinExistence type="predicted"/>
<sequence length="119" mass="12840">MGDITGRTTGGGSGSGTLHLPPVELPDPAGLSEEQVCGRTCVWCRGVLDNTTAFDLGARKVNAHGSGARWYPRCCRRPCGFQHIHQALLDHTQSCEQCADDLTRCTDGKALRTAMRTVR</sequence>
<dbReference type="Proteomes" id="UP000326553">
    <property type="component" value="Chromosome"/>
</dbReference>
<name>A0A5J6HKA9_STRAD</name>
<dbReference type="AlphaFoldDB" id="A0A5J6HKA9"/>
<dbReference type="EMBL" id="CP023695">
    <property type="protein sequence ID" value="QEV18800.1"/>
    <property type="molecule type" value="Genomic_DNA"/>
</dbReference>
<protein>
    <submittedName>
        <fullName evidence="2">Uncharacterized protein</fullName>
    </submittedName>
</protein>
<evidence type="ECO:0000256" key="1">
    <source>
        <dbReference type="SAM" id="MobiDB-lite"/>
    </source>
</evidence>
<gene>
    <name evidence="2" type="ORF">CP975_16050</name>
</gene>
<organism evidence="2 3">
    <name type="scientific">Streptomyces alboniger</name>
    <dbReference type="NCBI Taxonomy" id="132473"/>
    <lineage>
        <taxon>Bacteria</taxon>
        <taxon>Bacillati</taxon>
        <taxon>Actinomycetota</taxon>
        <taxon>Actinomycetes</taxon>
        <taxon>Kitasatosporales</taxon>
        <taxon>Streptomycetaceae</taxon>
        <taxon>Streptomyces</taxon>
        <taxon>Streptomyces aurantiacus group</taxon>
    </lineage>
</organism>
<feature type="region of interest" description="Disordered" evidence="1">
    <location>
        <begin position="1"/>
        <end position="29"/>
    </location>
</feature>
<keyword evidence="3" id="KW-1185">Reference proteome</keyword>